<evidence type="ECO:0000313" key="9">
    <source>
        <dbReference type="Proteomes" id="UP000030693"/>
    </source>
</evidence>
<dbReference type="OMA" id="WSNKYYP"/>
<keyword evidence="3 7" id="KW-0117">Actin capping</keyword>
<evidence type="ECO:0000256" key="6">
    <source>
        <dbReference type="ARBA" id="ARBA00023212"/>
    </source>
</evidence>
<dbReference type="GO" id="GO:0000902">
    <property type="term" value="P:cell morphogenesis"/>
    <property type="evidence" value="ECO:0007669"/>
    <property type="project" value="TreeGrafter"/>
</dbReference>
<proteinExistence type="inferred from homology"/>
<dbReference type="EMBL" id="KB932203">
    <property type="protein sequence ID" value="KCV71540.1"/>
    <property type="molecule type" value="Genomic_DNA"/>
</dbReference>
<dbReference type="eggNOG" id="KOG3174">
    <property type="taxonomic scope" value="Eukaryota"/>
</dbReference>
<evidence type="ECO:0000256" key="4">
    <source>
        <dbReference type="ARBA" id="ARBA00022490"/>
    </source>
</evidence>
<keyword evidence="6 7" id="KW-0206">Cytoskeleton</keyword>
<organism evidence="8">
    <name type="scientific">Fonticula alba</name>
    <name type="common">Slime mold</name>
    <dbReference type="NCBI Taxonomy" id="691883"/>
    <lineage>
        <taxon>Eukaryota</taxon>
        <taxon>Rotosphaerida</taxon>
        <taxon>Fonticulaceae</taxon>
        <taxon>Fonticula</taxon>
    </lineage>
</organism>
<dbReference type="InterPro" id="IPR042276">
    <property type="entry name" value="CapZ_alpha/beta_2"/>
</dbReference>
<dbReference type="InterPro" id="IPR001698">
    <property type="entry name" value="CAPZB"/>
</dbReference>
<reference evidence="8" key="1">
    <citation type="submission" date="2013-04" db="EMBL/GenBank/DDBJ databases">
        <title>The Genome Sequence of Fonticula alba ATCC 38817.</title>
        <authorList>
            <consortium name="The Broad Institute Genomics Platform"/>
            <person name="Russ C."/>
            <person name="Cuomo C."/>
            <person name="Burger G."/>
            <person name="Gray M.W."/>
            <person name="Holland P.W.H."/>
            <person name="King N."/>
            <person name="Lang F.B.F."/>
            <person name="Roger A.J."/>
            <person name="Ruiz-Trillo I."/>
            <person name="Brown M."/>
            <person name="Walker B."/>
            <person name="Young S."/>
            <person name="Zeng Q."/>
            <person name="Gargeya S."/>
            <person name="Fitzgerald M."/>
            <person name="Haas B."/>
            <person name="Abouelleil A."/>
            <person name="Allen A.W."/>
            <person name="Alvarado L."/>
            <person name="Arachchi H.M."/>
            <person name="Berlin A.M."/>
            <person name="Chapman S.B."/>
            <person name="Gainer-Dewar J."/>
            <person name="Goldberg J."/>
            <person name="Griggs A."/>
            <person name="Gujja S."/>
            <person name="Hansen M."/>
            <person name="Howarth C."/>
            <person name="Imamovic A."/>
            <person name="Ireland A."/>
            <person name="Larimer J."/>
            <person name="McCowan C."/>
            <person name="Murphy C."/>
            <person name="Pearson M."/>
            <person name="Poon T.W."/>
            <person name="Priest M."/>
            <person name="Roberts A."/>
            <person name="Saif S."/>
            <person name="Shea T."/>
            <person name="Sisk P."/>
            <person name="Sykes S."/>
            <person name="Wortman J."/>
            <person name="Nusbaum C."/>
            <person name="Birren B."/>
        </authorList>
    </citation>
    <scope>NUCLEOTIDE SEQUENCE [LARGE SCALE GENOMIC DNA]</scope>
    <source>
        <strain evidence="8">ATCC 38817</strain>
    </source>
</reference>
<dbReference type="FunFam" id="1.20.58.570:FF:000001">
    <property type="entry name" value="F-actin-capping protein subunit beta"/>
    <property type="match status" value="1"/>
</dbReference>
<comment type="subcellular location">
    <subcellularLocation>
        <location evidence="1 7">Cytoplasm</location>
        <location evidence="1 7">Cytoskeleton</location>
    </subcellularLocation>
</comment>
<accession>A0A058ZAU3</accession>
<dbReference type="Gene3D" id="1.20.58.570">
    <property type="match status" value="1"/>
</dbReference>
<comment type="subunit">
    <text evidence="7">Heterodimer of an alpha and a beta subunit.</text>
</comment>
<evidence type="ECO:0000256" key="3">
    <source>
        <dbReference type="ARBA" id="ARBA00022467"/>
    </source>
</evidence>
<evidence type="ECO:0000256" key="7">
    <source>
        <dbReference type="RuleBase" id="RU365078"/>
    </source>
</evidence>
<dbReference type="STRING" id="691883.A0A058ZAU3"/>
<keyword evidence="4 7" id="KW-0963">Cytoplasm</keyword>
<dbReference type="PROSITE" id="PS00231">
    <property type="entry name" value="F_ACTIN_CAPPING_BETA"/>
    <property type="match status" value="1"/>
</dbReference>
<dbReference type="GO" id="GO:0051016">
    <property type="term" value="P:barbed-end actin filament capping"/>
    <property type="evidence" value="ECO:0007669"/>
    <property type="project" value="UniProtKB-UniRule"/>
</dbReference>
<dbReference type="GO" id="GO:0008290">
    <property type="term" value="C:F-actin capping protein complex"/>
    <property type="evidence" value="ECO:0007669"/>
    <property type="project" value="UniProtKB-UniRule"/>
</dbReference>
<evidence type="ECO:0000256" key="1">
    <source>
        <dbReference type="ARBA" id="ARBA00004245"/>
    </source>
</evidence>
<dbReference type="RefSeq" id="XP_009494663.1">
    <property type="nucleotide sequence ID" value="XM_009496388.1"/>
</dbReference>
<dbReference type="GeneID" id="20527201"/>
<dbReference type="PANTHER" id="PTHR10619:SF0">
    <property type="entry name" value="F-ACTIN-CAPPING PROTEIN SUBUNIT BETA ISOFORMS 1 AND 2"/>
    <property type="match status" value="1"/>
</dbReference>
<dbReference type="InterPro" id="IPR043175">
    <property type="entry name" value="CAPZB_N"/>
</dbReference>
<dbReference type="InterPro" id="IPR037282">
    <property type="entry name" value="CapZ_alpha/beta"/>
</dbReference>
<dbReference type="GO" id="GO:0030036">
    <property type="term" value="P:actin cytoskeleton organization"/>
    <property type="evidence" value="ECO:0007669"/>
    <property type="project" value="InterPro"/>
</dbReference>
<evidence type="ECO:0000256" key="5">
    <source>
        <dbReference type="ARBA" id="ARBA00023203"/>
    </source>
</evidence>
<sequence>MPDTFPSIHLPSPIVRPNSPSLWPRYFSHFPPSACSFPFSWHKTPTSKMADSFDCALDLMRRLPPLHTEQNLLKLITLVPDLTEDLLSTVDQPLKTSVCNTTGKTFLLCDYNRDADSYRSPWSNKFQPSLPDANYPSDKLRNLEILANDAFDTYRSLYFEGGVSSVYLWDLDTGFAGVVLIKKTGEGSTKMSGSWDSIHVFDVATEHPQSPSTYRLTSTVILNMDSTTADSAALNLSGNLTRQSELTIPQIETFDSHLVHIGRMIEQMEITMRNTLHEVYFSKTMDIVNDLRSTRPRADTKLQTDLANELASKLVSRQK</sequence>
<name>A0A058ZAU3_FONAL</name>
<dbReference type="GO" id="GO:0005737">
    <property type="term" value="C:cytoplasm"/>
    <property type="evidence" value="ECO:0007669"/>
    <property type="project" value="InterPro"/>
</dbReference>
<protein>
    <recommendedName>
        <fullName evidence="7">F-actin-capping protein subunit beta</fullName>
    </recommendedName>
</protein>
<evidence type="ECO:0000313" key="8">
    <source>
        <dbReference type="EMBL" id="KCV71540.1"/>
    </source>
</evidence>
<comment type="function">
    <text evidence="7">F-actin-capping proteins bind in a Ca(2+)-independent manner to the fast growing ends of actin filaments (barbed end) thereby blocking the exchange of subunits at these ends. Unlike other capping proteins (such as gelsolin and severin), these proteins do not sever actin filaments.</text>
</comment>
<dbReference type="Gene3D" id="3.90.1150.210">
    <property type="entry name" value="F-actin capping protein, beta subunit"/>
    <property type="match status" value="1"/>
</dbReference>
<evidence type="ECO:0000256" key="2">
    <source>
        <dbReference type="ARBA" id="ARBA00006039"/>
    </source>
</evidence>
<keyword evidence="5 7" id="KW-0009">Actin-binding</keyword>
<dbReference type="Proteomes" id="UP000030693">
    <property type="component" value="Unassembled WGS sequence"/>
</dbReference>
<dbReference type="AlphaFoldDB" id="A0A058ZAU3"/>
<dbReference type="InterPro" id="IPR019771">
    <property type="entry name" value="F-actin_capping_bsu_CS"/>
</dbReference>
<gene>
    <name evidence="8" type="ORF">H696_02476</name>
</gene>
<dbReference type="PANTHER" id="PTHR10619">
    <property type="entry name" value="F-ACTIN-CAPPING PROTEIN SUBUNIT BETA"/>
    <property type="match status" value="1"/>
</dbReference>
<dbReference type="GO" id="GO:0051015">
    <property type="term" value="F:actin filament binding"/>
    <property type="evidence" value="ECO:0007669"/>
    <property type="project" value="TreeGrafter"/>
</dbReference>
<dbReference type="PRINTS" id="PR00192">
    <property type="entry name" value="FACTINCAPB"/>
</dbReference>
<dbReference type="SUPFAM" id="SSF90096">
    <property type="entry name" value="Subunits of heterodimeric actin filament capping protein Capz"/>
    <property type="match status" value="1"/>
</dbReference>
<dbReference type="OrthoDB" id="9979678at2759"/>
<comment type="similarity">
    <text evidence="2 7">Belongs to the F-actin-capping protein beta subunit family.</text>
</comment>
<dbReference type="Pfam" id="PF01115">
    <property type="entry name" value="F_actin_cap_B"/>
    <property type="match status" value="1"/>
</dbReference>
<keyword evidence="9" id="KW-1185">Reference proteome</keyword>